<dbReference type="WBParaSite" id="SSLN_0001879501-mRNA-1">
    <property type="protein sequence ID" value="SSLN_0001879501-mRNA-1"/>
    <property type="gene ID" value="SSLN_0001879501"/>
</dbReference>
<reference evidence="1" key="1">
    <citation type="submission" date="2016-06" db="UniProtKB">
        <authorList>
            <consortium name="WormBaseParasite"/>
        </authorList>
    </citation>
    <scope>IDENTIFICATION</scope>
</reference>
<proteinExistence type="predicted"/>
<dbReference type="AlphaFoldDB" id="A0A183TNR4"/>
<organism evidence="1">
    <name type="scientific">Schistocephalus solidus</name>
    <name type="common">Tapeworm</name>
    <dbReference type="NCBI Taxonomy" id="70667"/>
    <lineage>
        <taxon>Eukaryota</taxon>
        <taxon>Metazoa</taxon>
        <taxon>Spiralia</taxon>
        <taxon>Lophotrochozoa</taxon>
        <taxon>Platyhelminthes</taxon>
        <taxon>Cestoda</taxon>
        <taxon>Eucestoda</taxon>
        <taxon>Diphyllobothriidea</taxon>
        <taxon>Diphyllobothriidae</taxon>
        <taxon>Schistocephalus</taxon>
    </lineage>
</organism>
<sequence length="118" mass="13002">LHLSNDPGSETRNYYTPFGLPPSNGAHSIPRLLNHFLSQRWYQLCLTSHYQFGFQERDGTAKATFLLHGILRYAISAPRCIAVAVLDVAKAFDSVNHGTLLRAAETNGAPPLLLNLLA</sequence>
<evidence type="ECO:0000313" key="1">
    <source>
        <dbReference type="WBParaSite" id="SSLN_0001879501-mRNA-1"/>
    </source>
</evidence>
<name>A0A183TNR4_SCHSO</name>
<accession>A0A183TNR4</accession>
<protein>
    <submittedName>
        <fullName evidence="1">Reverse transcriptase domain-containing protein</fullName>
    </submittedName>
</protein>